<gene>
    <name evidence="1" type="ORF">L798_05478</name>
</gene>
<feature type="non-terminal residue" evidence="1">
    <location>
        <position position="1"/>
    </location>
</feature>
<feature type="non-terminal residue" evidence="1">
    <location>
        <position position="74"/>
    </location>
</feature>
<dbReference type="GO" id="GO:0003676">
    <property type="term" value="F:nucleic acid binding"/>
    <property type="evidence" value="ECO:0007669"/>
    <property type="project" value="InterPro"/>
</dbReference>
<evidence type="ECO:0000313" key="2">
    <source>
        <dbReference type="Proteomes" id="UP000027135"/>
    </source>
</evidence>
<dbReference type="AlphaFoldDB" id="A0A067RB90"/>
<dbReference type="PANTHER" id="PTHR46060">
    <property type="entry name" value="MARINER MOS1 TRANSPOSASE-LIKE PROTEIN"/>
    <property type="match status" value="1"/>
</dbReference>
<reference evidence="1 2" key="1">
    <citation type="journal article" date="2014" name="Nat. Commun.">
        <title>Molecular traces of alternative social organization in a termite genome.</title>
        <authorList>
            <person name="Terrapon N."/>
            <person name="Li C."/>
            <person name="Robertson H.M."/>
            <person name="Ji L."/>
            <person name="Meng X."/>
            <person name="Booth W."/>
            <person name="Chen Z."/>
            <person name="Childers C.P."/>
            <person name="Glastad K.M."/>
            <person name="Gokhale K."/>
            <person name="Gowin J."/>
            <person name="Gronenberg W."/>
            <person name="Hermansen R.A."/>
            <person name="Hu H."/>
            <person name="Hunt B.G."/>
            <person name="Huylmans A.K."/>
            <person name="Khalil S.M."/>
            <person name="Mitchell R.D."/>
            <person name="Munoz-Torres M.C."/>
            <person name="Mustard J.A."/>
            <person name="Pan H."/>
            <person name="Reese J.T."/>
            <person name="Scharf M.E."/>
            <person name="Sun F."/>
            <person name="Vogel H."/>
            <person name="Xiao J."/>
            <person name="Yang W."/>
            <person name="Yang Z."/>
            <person name="Yang Z."/>
            <person name="Zhou J."/>
            <person name="Zhu J."/>
            <person name="Brent C.S."/>
            <person name="Elsik C.G."/>
            <person name="Goodisman M.A."/>
            <person name="Liberles D.A."/>
            <person name="Roe R.M."/>
            <person name="Vargo E.L."/>
            <person name="Vilcinskas A."/>
            <person name="Wang J."/>
            <person name="Bornberg-Bauer E."/>
            <person name="Korb J."/>
            <person name="Zhang G."/>
            <person name="Liebig J."/>
        </authorList>
    </citation>
    <scope>NUCLEOTIDE SEQUENCE [LARGE SCALE GENOMIC DNA]</scope>
    <source>
        <tissue evidence="1">Whole organism</tissue>
    </source>
</reference>
<dbReference type="OMA" id="ELWADNF"/>
<name>A0A067RB90_ZOONE</name>
<dbReference type="Gene3D" id="3.30.420.10">
    <property type="entry name" value="Ribonuclease H-like superfamily/Ribonuclease H"/>
    <property type="match status" value="1"/>
</dbReference>
<evidence type="ECO:0008006" key="3">
    <source>
        <dbReference type="Google" id="ProtNLM"/>
    </source>
</evidence>
<keyword evidence="2" id="KW-1185">Reference proteome</keyword>
<dbReference type="EMBL" id="KK852620">
    <property type="protein sequence ID" value="KDR20083.1"/>
    <property type="molecule type" value="Genomic_DNA"/>
</dbReference>
<evidence type="ECO:0000313" key="1">
    <source>
        <dbReference type="EMBL" id="KDR20083.1"/>
    </source>
</evidence>
<sequence>HHDNAPAHTALKVRQFLASNTMAVIPPPPYSPDLAPCDFFLFPKMKIQLKGRRFETIEEIQAESQMVLDRLTKK</sequence>
<organism evidence="1 2">
    <name type="scientific">Zootermopsis nevadensis</name>
    <name type="common">Dampwood termite</name>
    <dbReference type="NCBI Taxonomy" id="136037"/>
    <lineage>
        <taxon>Eukaryota</taxon>
        <taxon>Metazoa</taxon>
        <taxon>Ecdysozoa</taxon>
        <taxon>Arthropoda</taxon>
        <taxon>Hexapoda</taxon>
        <taxon>Insecta</taxon>
        <taxon>Pterygota</taxon>
        <taxon>Neoptera</taxon>
        <taxon>Polyneoptera</taxon>
        <taxon>Dictyoptera</taxon>
        <taxon>Blattodea</taxon>
        <taxon>Blattoidea</taxon>
        <taxon>Termitoidae</taxon>
        <taxon>Termopsidae</taxon>
        <taxon>Zootermopsis</taxon>
    </lineage>
</organism>
<dbReference type="InParanoid" id="A0A067RB90"/>
<proteinExistence type="predicted"/>
<accession>A0A067RB90</accession>
<dbReference type="InterPro" id="IPR036397">
    <property type="entry name" value="RNaseH_sf"/>
</dbReference>
<dbReference type="Proteomes" id="UP000027135">
    <property type="component" value="Unassembled WGS sequence"/>
</dbReference>
<dbReference type="InterPro" id="IPR052709">
    <property type="entry name" value="Transposase-MT_Hybrid"/>
</dbReference>
<protein>
    <recommendedName>
        <fullName evidence="3">Histone-lysine N-methyltransferase SETMAR</fullName>
    </recommendedName>
</protein>
<dbReference type="PANTHER" id="PTHR46060:SF1">
    <property type="entry name" value="MARINER MOS1 TRANSPOSASE-LIKE PROTEIN"/>
    <property type="match status" value="1"/>
</dbReference>